<reference evidence="3 4" key="1">
    <citation type="submission" date="2019-05" db="EMBL/GenBank/DDBJ databases">
        <authorList>
            <person name="Lee S.D."/>
        </authorList>
    </citation>
    <scope>NUCLEOTIDE SEQUENCE [LARGE SCALE GENOMIC DNA]</scope>
    <source>
        <strain evidence="3 4">YC2-7</strain>
    </source>
</reference>
<evidence type="ECO:0000313" key="4">
    <source>
        <dbReference type="Proteomes" id="UP000535543"/>
    </source>
</evidence>
<organism evidence="3 4">
    <name type="scientific">Antrihabitans stalactiti</name>
    <dbReference type="NCBI Taxonomy" id="2584121"/>
    <lineage>
        <taxon>Bacteria</taxon>
        <taxon>Bacillati</taxon>
        <taxon>Actinomycetota</taxon>
        <taxon>Actinomycetes</taxon>
        <taxon>Mycobacteriales</taxon>
        <taxon>Nocardiaceae</taxon>
        <taxon>Antrihabitans</taxon>
    </lineage>
</organism>
<evidence type="ECO:0000256" key="2">
    <source>
        <dbReference type="SAM" id="Phobius"/>
    </source>
</evidence>
<dbReference type="InterPro" id="IPR023840">
    <property type="entry name" value="T7SS_Rv3446c"/>
</dbReference>
<protein>
    <submittedName>
        <fullName evidence="3">Type VII secretion-associated protein</fullName>
    </submittedName>
</protein>
<evidence type="ECO:0000256" key="1">
    <source>
        <dbReference type="SAM" id="MobiDB-lite"/>
    </source>
</evidence>
<keyword evidence="4" id="KW-1185">Reference proteome</keyword>
<feature type="region of interest" description="Disordered" evidence="1">
    <location>
        <begin position="237"/>
        <end position="264"/>
    </location>
</feature>
<keyword evidence="2" id="KW-0472">Membrane</keyword>
<reference evidence="3 4" key="2">
    <citation type="submission" date="2020-06" db="EMBL/GenBank/DDBJ databases">
        <title>Antribacter stalactiti gen. nov., sp. nov., a new member of the family Nacardiaceae isolated from a cave.</title>
        <authorList>
            <person name="Kim I.S."/>
        </authorList>
    </citation>
    <scope>NUCLEOTIDE SEQUENCE [LARGE SCALE GENOMIC DNA]</scope>
    <source>
        <strain evidence="3 4">YC2-7</strain>
    </source>
</reference>
<evidence type="ECO:0000313" key="3">
    <source>
        <dbReference type="EMBL" id="NMN96237.1"/>
    </source>
</evidence>
<dbReference type="RefSeq" id="WP_169587900.1">
    <property type="nucleotide sequence ID" value="NZ_VCQU01000004.1"/>
</dbReference>
<dbReference type="EMBL" id="VCQU01000004">
    <property type="protein sequence ID" value="NMN96237.1"/>
    <property type="molecule type" value="Genomic_DNA"/>
</dbReference>
<gene>
    <name evidence="3" type="ORF">FGL95_14450</name>
</gene>
<proteinExistence type="predicted"/>
<feature type="transmembrane region" description="Helical" evidence="2">
    <location>
        <begin position="272"/>
        <end position="294"/>
    </location>
</feature>
<comment type="caution">
    <text evidence="3">The sequence shown here is derived from an EMBL/GenBank/DDBJ whole genome shotgun (WGS) entry which is preliminary data.</text>
</comment>
<dbReference type="NCBIfam" id="TIGR03931">
    <property type="entry name" value="T7SS_Rv3446c"/>
    <property type="match status" value="1"/>
</dbReference>
<keyword evidence="2" id="KW-1133">Transmembrane helix</keyword>
<keyword evidence="2" id="KW-0812">Transmembrane</keyword>
<dbReference type="AlphaFoldDB" id="A0A848KK54"/>
<sequence>MATAPIGLAFAVHLSETRVWARYGREDWDGPAGIDDANQVSMPPSWFIDSGYCAVGARMIPVVESMARVFWQAALEVGAGAPADLAVVTHPTHWGAGRQNVVAAAGRQCANEVLTLAVATAVVRAHMYRASPSATARRFVVLECGSVATIASRVDSDGRVLSCEVETELGLDDSVDRLGEFADLAARVAGTDDVDAVLVCGELTDHKPALIAALATAFGHSRIHVVASREVARSAARLPIATQPRPQQSDPEPAPRAQWLQEPASAPQRRRVWPVVAAVLLVVALLGAGIVLAARTIDKTDSPSTSATDGIPVVLGRASMTLPPGWHVKDTEQSVPGYGNRLTLVPDGGPDRRITVTQTALRSAFTQEQAAATLRQKIAENDRGATFSEVETGVDFGGRQVIFYVESPEEYSQVKWHVIVENGTQVSVGCQFLLGEWNLLAGECERLVRSVVIAR</sequence>
<name>A0A848KK54_9NOCA</name>
<accession>A0A848KK54</accession>
<dbReference type="Proteomes" id="UP000535543">
    <property type="component" value="Unassembled WGS sequence"/>
</dbReference>